<keyword evidence="5" id="KW-1185">Reference proteome</keyword>
<keyword evidence="2" id="KW-0472">Membrane</keyword>
<gene>
    <name evidence="4" type="ORF">SAMD00023353_11400140</name>
</gene>
<feature type="transmembrane region" description="Helical" evidence="2">
    <location>
        <begin position="12"/>
        <end position="29"/>
    </location>
</feature>
<dbReference type="AlphaFoldDB" id="A0A1W2TX58"/>
<feature type="domain" description="DUF7702" evidence="3">
    <location>
        <begin position="3"/>
        <end position="247"/>
    </location>
</feature>
<feature type="compositionally biased region" description="Basic residues" evidence="1">
    <location>
        <begin position="273"/>
        <end position="284"/>
    </location>
</feature>
<dbReference type="PANTHER" id="PTHR42109">
    <property type="entry name" value="UNPLACED GENOMIC SCAFFOLD UM_SCAF_CONTIG_1.265, WHOLE GENOME SHOTGUN SEQUENCE"/>
    <property type="match status" value="1"/>
</dbReference>
<name>A0A1W2TX58_ROSNE</name>
<feature type="transmembrane region" description="Helical" evidence="2">
    <location>
        <begin position="67"/>
        <end position="91"/>
    </location>
</feature>
<evidence type="ECO:0000313" key="4">
    <source>
        <dbReference type="EMBL" id="GAP93246.1"/>
    </source>
</evidence>
<protein>
    <submittedName>
        <fullName evidence="4">Putative transmembrane protein</fullName>
    </submittedName>
</protein>
<evidence type="ECO:0000256" key="1">
    <source>
        <dbReference type="SAM" id="MobiDB-lite"/>
    </source>
</evidence>
<feature type="transmembrane region" description="Helical" evidence="2">
    <location>
        <begin position="111"/>
        <end position="131"/>
    </location>
</feature>
<accession>A0A1W2TX58</accession>
<reference evidence="4" key="1">
    <citation type="submission" date="2016-03" db="EMBL/GenBank/DDBJ databases">
        <title>Draft genome sequence of Rosellinia necatrix.</title>
        <authorList>
            <person name="Kanematsu S."/>
        </authorList>
    </citation>
    <scope>NUCLEOTIDE SEQUENCE [LARGE SCALE GENOMIC DNA]</scope>
    <source>
        <strain evidence="4">W97</strain>
    </source>
</reference>
<feature type="transmembrane region" description="Helical" evidence="2">
    <location>
        <begin position="224"/>
        <end position="248"/>
    </location>
</feature>
<feature type="region of interest" description="Disordered" evidence="1">
    <location>
        <begin position="258"/>
        <end position="302"/>
    </location>
</feature>
<evidence type="ECO:0000259" key="3">
    <source>
        <dbReference type="Pfam" id="PF24800"/>
    </source>
</evidence>
<dbReference type="Pfam" id="PF24800">
    <property type="entry name" value="DUF7702"/>
    <property type="match status" value="1"/>
</dbReference>
<proteinExistence type="predicted"/>
<evidence type="ECO:0000313" key="5">
    <source>
        <dbReference type="Proteomes" id="UP000054516"/>
    </source>
</evidence>
<dbReference type="EMBL" id="DF977559">
    <property type="protein sequence ID" value="GAP93246.1"/>
    <property type="molecule type" value="Genomic_DNA"/>
</dbReference>
<dbReference type="InterPro" id="IPR056119">
    <property type="entry name" value="DUF7702"/>
</dbReference>
<keyword evidence="2 4" id="KW-0812">Transmembrane</keyword>
<dbReference type="OMA" id="LCKTHGF"/>
<feature type="transmembrane region" description="Helical" evidence="2">
    <location>
        <begin position="151"/>
        <end position="172"/>
    </location>
</feature>
<evidence type="ECO:0000256" key="2">
    <source>
        <dbReference type="SAM" id="Phobius"/>
    </source>
</evidence>
<keyword evidence="2" id="KW-1133">Transmembrane helix</keyword>
<dbReference type="OrthoDB" id="2560628at2759"/>
<dbReference type="PANTHER" id="PTHR42109:SF2">
    <property type="entry name" value="INTEGRAL MEMBRANE PROTEIN"/>
    <property type="match status" value="1"/>
</dbReference>
<dbReference type="Proteomes" id="UP000054516">
    <property type="component" value="Unassembled WGS sequence"/>
</dbReference>
<sequence>MELSERSQVSIAQIVVFVPFLAVSVFLYVRHGFGRNAGWFFLLFFSLARIVGAALQLAAIAQPANVGLLFGALTLQGVGLSDLIIVLLALVKRALEGIEKARSSSVIQPRVLFWAELFVFVGVILGAVGGSTAGSHYAQTGVYTVSSLTQAGLGLTVAGFALLVAATAVAGLNVSDAEAGERRIVLAVAVALPFLLVRVVYSAVGTFGQDPAFRAATGDVNLLLGLAVVEEIFIVFVVLAVGVTLKVLPKPEGGEAPKFPGFFGRPRLDRGQRRERRRERRTRHRGDYELHRLSPHSYPPSV</sequence>
<organism evidence="4">
    <name type="scientific">Rosellinia necatrix</name>
    <name type="common">White root-rot fungus</name>
    <dbReference type="NCBI Taxonomy" id="77044"/>
    <lineage>
        <taxon>Eukaryota</taxon>
        <taxon>Fungi</taxon>
        <taxon>Dikarya</taxon>
        <taxon>Ascomycota</taxon>
        <taxon>Pezizomycotina</taxon>
        <taxon>Sordariomycetes</taxon>
        <taxon>Xylariomycetidae</taxon>
        <taxon>Xylariales</taxon>
        <taxon>Xylariaceae</taxon>
        <taxon>Rosellinia</taxon>
    </lineage>
</organism>
<feature type="transmembrane region" description="Helical" evidence="2">
    <location>
        <begin position="184"/>
        <end position="204"/>
    </location>
</feature>
<feature type="transmembrane region" description="Helical" evidence="2">
    <location>
        <begin position="41"/>
        <end position="61"/>
    </location>
</feature>
<dbReference type="STRING" id="77044.A0A1W2TX58"/>